<dbReference type="EMBL" id="JABMIG020000030">
    <property type="protein sequence ID" value="KAL3800826.1"/>
    <property type="molecule type" value="Genomic_DNA"/>
</dbReference>
<evidence type="ECO:0000256" key="4">
    <source>
        <dbReference type="SAM" id="MobiDB-lite"/>
    </source>
</evidence>
<feature type="compositionally biased region" description="Polar residues" evidence="4">
    <location>
        <begin position="772"/>
        <end position="784"/>
    </location>
</feature>
<dbReference type="Gene3D" id="1.20.58.2190">
    <property type="match status" value="1"/>
</dbReference>
<feature type="compositionally biased region" description="Basic and acidic residues" evidence="4">
    <location>
        <begin position="415"/>
        <end position="431"/>
    </location>
</feature>
<sequence length="2144" mass="237612">MNSSEETNASSCPFAPSLKKLALSLQSHPTPHHQACIVTILRIIDNILQDPSRSNPKLRKIKVANPAFWKRAAQWDGCIAFLTQCGFTASGAGGAGVPQHLKLERESEESRQRLVRGRQALVAFAVGCLELTESLLPACPLVPSQPVVTTSDDVCDALDKVTAVDLSPKESTPGLIDYGTPVAALDETTATTAQTIRSPEELLLMNGSPQTICAEQSQSVNVSLGDDNPKKEPPKSHSQDLKSNEPPAPQDPEIDKGLGHQVSIGNSEPAAGAAAAAAAETISFSVQSELSVEFKSQKDSLDCETKETSALALDNDVNIEQREIIAPVSDQDHNATRKSSSVTASDAGDASLGAKNPEKQDSASSHTDDREANANVEAMKLAILTEHTAPPQSLKDESNNVVSCQSSDATLSSNEHLHSHRMETGLDRSRNSENFPTYQSSPTKNETQSGIQTEPISFTINASSEVSSSQNQRTLTLVCKENAEIHHPETNELDDLLQEIYNELSDSVSNVAKNMSPHEKEINDVDIPAADSSVILNHNTKPTDAGADTARIAIDDKDQQLESTSDEQSQSQSKQQERKDSSVRQDEVTPSKCEAEEFTESKENATSLVISSQKNDVEKNESQTPAICEAISINESVVDQRCPDEVVRESEKQRSGGELHSENVEAISHVSDSNGLAENQPLSTQMSKPFLADKHDKYHLLFQEIPLPEGEFSSPDDDDVDTFRLGFELCHRLLISLWHTESSLPNAPHLSMQSEYITKGLANVKPWTESVNGDQSSNCNSTGTDHGEVNNAANRWSDSGPALIVPFGIVYEAWACLLNMDDDAATRSRGMYSWILSNHPDLSSLDDIPVTSSSLGFFASTSEANISLCNYMCNNLRNCGLITVYAADIIAFDDDVPPELSFFVGVKEAVLRDYIDNEKSIVLDEGLVNECHNMLANLVSPRINKLLENDKRSRNECALLWYSCRSAVHHLLLSQQLDEAEQLLLDRKFTRARLDSMGILRAVNTHCWEYARIIQYRTVASKIEQSNKQQAVNDNSGNVTAAELLHLSLERSRQNCLNSFYGLSEMLREQVKKISSDNKNYRLKELEELGISFQTVGESIGSMGGTGEEEMKQYEEALTLKTEAYGGNQNHESIADTLYAMGCYHQRCRSFALGQKCYEQSLKIYKATLGYDHPCIAKVLYNIGIMYVAQKNFSVAMKCLKKSLSIRQSSLGDNDLSVADSLCWIGNIHRENRELNEARECFLKAHSVKVAVLGKDHSECSEIMQNLESVNRSLLYYKEAMLSRRANVSGPYDVEGIDDLCESLHAIANVYRVIGQFQRALQFSEQILKRRRALAALARKSQVTKLFRSYEDVIALTKLISRDETGGIDKDKFAQIGNYLVDIGKLHEHRLNKPMKALLYYQEATEVFKEVNDYRQIQACLSLMGTIHVHASSNEKALACFSKALVLTRTKEKESSSQQQSICDADLLHNIGNCKSKKGDYKKSVISFRDSLKIKKALLPANNISVAKTEHCIALALLQIGDFDEALAFFQSSLKTRQDKLGAHHLDVGFSLHNIGKIYFHQGKVDESMDCLERALEIKRGSITESLAETEHILASLYMKKERYYDAMSLLNSALSAYKQIQGCELLSSDVLDLLGQAYGATGDLKGAIAVYEESLKIKRTSLSPDHIACANVLMEIGKLQASNNELEGALVTFKEVKRLHKIHYEKDHLRNADMLIAVGSVQSLRFNHQLAKRCFFEALRIRRMLLEEKSTGIAEALTHLGRVYRDINDHKAAIACFVQAGEIYGREDSRTTLEVRRLLGISQLKSEHYEDATSSFEACLRSISDSHSNEWISVAYDLATAKIKSGKKDGVGLLLDKCILVAKQNDIIDERLAKALFQYGQLRLKDDMSTALSCFEESLVIRKEVGSAIEISEVIFEVGKIHEMQKQYPISLDDYKESLKLRQSVNAEDEKTADILFRMGEVYRVCGNLDLAFTNLTVALGAYYMAVGKNHPSVANTLHSLGYICEAKNDIPEAIRNHKMGFEVRKLNVGKDHPLVASSLDDIAGLYQKLGEHDKALLCLKEGLRIRRLQGSDSMEIATTLFAMGIIFAATNDNEKATECYNASLDISCRDGSNPKLEAQTLHQIGCMHASQRQYREALQKWR</sequence>
<feature type="compositionally biased region" description="Basic and acidic residues" evidence="4">
    <location>
        <begin position="356"/>
        <end position="371"/>
    </location>
</feature>
<dbReference type="InterPro" id="IPR019734">
    <property type="entry name" value="TPR_rpt"/>
</dbReference>
<organism evidence="6 7">
    <name type="scientific">Cyclotella cryptica</name>
    <dbReference type="NCBI Taxonomy" id="29204"/>
    <lineage>
        <taxon>Eukaryota</taxon>
        <taxon>Sar</taxon>
        <taxon>Stramenopiles</taxon>
        <taxon>Ochrophyta</taxon>
        <taxon>Bacillariophyta</taxon>
        <taxon>Coscinodiscophyceae</taxon>
        <taxon>Thalassiosirophycidae</taxon>
        <taxon>Stephanodiscales</taxon>
        <taxon>Stephanodiscaceae</taxon>
        <taxon>Cyclotella</taxon>
    </lineage>
</organism>
<dbReference type="CDD" id="cd09212">
    <property type="entry name" value="PUB"/>
    <property type="match status" value="1"/>
</dbReference>
<dbReference type="Proteomes" id="UP001516023">
    <property type="component" value="Unassembled WGS sequence"/>
</dbReference>
<gene>
    <name evidence="6" type="ORF">HJC23_001663</name>
</gene>
<dbReference type="SMART" id="SM00028">
    <property type="entry name" value="TPR"/>
    <property type="match status" value="20"/>
</dbReference>
<feature type="repeat" description="TPR" evidence="3">
    <location>
        <begin position="1629"/>
        <end position="1662"/>
    </location>
</feature>
<dbReference type="Pfam" id="PF13424">
    <property type="entry name" value="TPR_12"/>
    <property type="match status" value="6"/>
</dbReference>
<dbReference type="PROSITE" id="PS50005">
    <property type="entry name" value="TPR"/>
    <property type="match status" value="5"/>
</dbReference>
<dbReference type="PANTHER" id="PTHR45641">
    <property type="entry name" value="TETRATRICOPEPTIDE REPEAT PROTEIN (AFU_ORTHOLOGUE AFUA_6G03870)"/>
    <property type="match status" value="1"/>
</dbReference>
<feature type="compositionally biased region" description="Basic and acidic residues" evidence="4">
    <location>
        <begin position="227"/>
        <end position="243"/>
    </location>
</feature>
<feature type="region of interest" description="Disordered" evidence="4">
    <location>
        <begin position="559"/>
        <end position="623"/>
    </location>
</feature>
<feature type="domain" description="PUB" evidence="5">
    <location>
        <begin position="34"/>
        <end position="92"/>
    </location>
</feature>
<feature type="repeat" description="TPR" evidence="3">
    <location>
        <begin position="1755"/>
        <end position="1788"/>
    </location>
</feature>
<feature type="region of interest" description="Disordered" evidence="4">
    <location>
        <begin position="325"/>
        <end position="371"/>
    </location>
</feature>
<evidence type="ECO:0000256" key="3">
    <source>
        <dbReference type="PROSITE-ProRule" id="PRU00339"/>
    </source>
</evidence>
<evidence type="ECO:0000313" key="7">
    <source>
        <dbReference type="Proteomes" id="UP001516023"/>
    </source>
</evidence>
<keyword evidence="1" id="KW-0677">Repeat</keyword>
<evidence type="ECO:0000256" key="2">
    <source>
        <dbReference type="ARBA" id="ARBA00022803"/>
    </source>
</evidence>
<dbReference type="SUPFAM" id="SSF48452">
    <property type="entry name" value="TPR-like"/>
    <property type="match status" value="6"/>
</dbReference>
<feature type="region of interest" description="Disordered" evidence="4">
    <location>
        <begin position="222"/>
        <end position="266"/>
    </location>
</feature>
<dbReference type="SUPFAM" id="SSF143503">
    <property type="entry name" value="PUG domain-like"/>
    <property type="match status" value="1"/>
</dbReference>
<keyword evidence="7" id="KW-1185">Reference proteome</keyword>
<evidence type="ECO:0000313" key="6">
    <source>
        <dbReference type="EMBL" id="KAL3800826.1"/>
    </source>
</evidence>
<dbReference type="Gene3D" id="1.25.40.10">
    <property type="entry name" value="Tetratricopeptide repeat domain"/>
    <property type="match status" value="6"/>
</dbReference>
<accession>A0ABD3QMM9</accession>
<feature type="repeat" description="TPR" evidence="3">
    <location>
        <begin position="1507"/>
        <end position="1540"/>
    </location>
</feature>
<feature type="region of interest" description="Disordered" evidence="4">
    <location>
        <begin position="772"/>
        <end position="792"/>
    </location>
</feature>
<comment type="caution">
    <text evidence="6">The sequence shown here is derived from an EMBL/GenBank/DDBJ whole genome shotgun (WGS) entry which is preliminary data.</text>
</comment>
<feature type="region of interest" description="Disordered" evidence="4">
    <location>
        <begin position="390"/>
        <end position="451"/>
    </location>
</feature>
<reference evidence="6 7" key="1">
    <citation type="journal article" date="2020" name="G3 (Bethesda)">
        <title>Improved Reference Genome for Cyclotella cryptica CCMP332, a Model for Cell Wall Morphogenesis, Salinity Adaptation, and Lipid Production in Diatoms (Bacillariophyta).</title>
        <authorList>
            <person name="Roberts W.R."/>
            <person name="Downey K.M."/>
            <person name="Ruck E.C."/>
            <person name="Traller J.C."/>
            <person name="Alverson A.J."/>
        </authorList>
    </citation>
    <scope>NUCLEOTIDE SEQUENCE [LARGE SCALE GENOMIC DNA]</scope>
    <source>
        <strain evidence="6 7">CCMP332</strain>
    </source>
</reference>
<feature type="compositionally biased region" description="Polar residues" evidence="4">
    <location>
        <begin position="399"/>
        <end position="414"/>
    </location>
</feature>
<dbReference type="InterPro" id="IPR036339">
    <property type="entry name" value="PUB-like_dom_sf"/>
</dbReference>
<dbReference type="InterPro" id="IPR011990">
    <property type="entry name" value="TPR-like_helical_dom_sf"/>
</dbReference>
<proteinExistence type="predicted"/>
<feature type="compositionally biased region" description="Polar residues" evidence="4">
    <location>
        <begin position="604"/>
        <end position="614"/>
    </location>
</feature>
<protein>
    <recommendedName>
        <fullName evidence="5">PUB domain-containing protein</fullName>
    </recommendedName>
</protein>
<dbReference type="Pfam" id="PF13181">
    <property type="entry name" value="TPR_8"/>
    <property type="match status" value="1"/>
</dbReference>
<feature type="compositionally biased region" description="Low complexity" evidence="4">
    <location>
        <begin position="561"/>
        <end position="574"/>
    </location>
</feature>
<evidence type="ECO:0000259" key="5">
    <source>
        <dbReference type="Pfam" id="PF09409"/>
    </source>
</evidence>
<feature type="compositionally biased region" description="Basic and acidic residues" evidence="4">
    <location>
        <begin position="575"/>
        <end position="603"/>
    </location>
</feature>
<evidence type="ECO:0000256" key="1">
    <source>
        <dbReference type="ARBA" id="ARBA00022737"/>
    </source>
</evidence>
<dbReference type="Pfam" id="PF09409">
    <property type="entry name" value="PUB"/>
    <property type="match status" value="1"/>
</dbReference>
<feature type="repeat" description="TPR" evidence="3">
    <location>
        <begin position="1177"/>
        <end position="1210"/>
    </location>
</feature>
<feature type="repeat" description="TPR" evidence="3">
    <location>
        <begin position="1549"/>
        <end position="1582"/>
    </location>
</feature>
<dbReference type="PANTHER" id="PTHR45641:SF19">
    <property type="entry name" value="NEPHROCYSTIN-3"/>
    <property type="match status" value="1"/>
</dbReference>
<name>A0ABD3QMM9_9STRA</name>
<dbReference type="Pfam" id="PF13374">
    <property type="entry name" value="TPR_10"/>
    <property type="match status" value="1"/>
</dbReference>
<dbReference type="InterPro" id="IPR018997">
    <property type="entry name" value="PUB_domain"/>
</dbReference>
<feature type="compositionally biased region" description="Polar residues" evidence="4">
    <location>
        <begin position="432"/>
        <end position="451"/>
    </location>
</feature>
<keyword evidence="2 3" id="KW-0802">TPR repeat</keyword>